<keyword evidence="2" id="KW-1185">Reference proteome</keyword>
<gene>
    <name evidence="1" type="ORF">BDZ85DRAFT_321180</name>
</gene>
<evidence type="ECO:0000313" key="1">
    <source>
        <dbReference type="EMBL" id="KAF2221244.1"/>
    </source>
</evidence>
<dbReference type="Proteomes" id="UP000799538">
    <property type="component" value="Unassembled WGS sequence"/>
</dbReference>
<dbReference type="EMBL" id="ML992511">
    <property type="protein sequence ID" value="KAF2221244.1"/>
    <property type="molecule type" value="Genomic_DNA"/>
</dbReference>
<reference evidence="2" key="1">
    <citation type="journal article" date="2020" name="Stud. Mycol.">
        <title>101 Dothideomycetes genomes: A test case for predicting lifestyles and emergence of pathogens.</title>
        <authorList>
            <person name="Haridas S."/>
            <person name="Albert R."/>
            <person name="Binder M."/>
            <person name="Bloem J."/>
            <person name="LaButti K."/>
            <person name="Salamov A."/>
            <person name="Andreopoulos B."/>
            <person name="Baker S."/>
            <person name="Barry K."/>
            <person name="Bills G."/>
            <person name="Bluhm B."/>
            <person name="Cannon C."/>
            <person name="Castanera R."/>
            <person name="Culley D."/>
            <person name="Daum C."/>
            <person name="Ezra D."/>
            <person name="Gonzalez J."/>
            <person name="Henrissat B."/>
            <person name="Kuo A."/>
            <person name="Liang C."/>
            <person name="Lipzen A."/>
            <person name="Lutzoni F."/>
            <person name="Magnuson J."/>
            <person name="Mondo S."/>
            <person name="Nolan M."/>
            <person name="Ohm R."/>
            <person name="Pangilinan J."/>
            <person name="Park H.-J."/>
            <person name="Ramirez L."/>
            <person name="Alfaro M."/>
            <person name="Sun H."/>
            <person name="Tritt A."/>
            <person name="Yoshinaga Y."/>
            <person name="Zwiers L.-H."/>
            <person name="Turgeon B."/>
            <person name="Goodwin S."/>
            <person name="Spatafora J."/>
            <person name="Crous P."/>
            <person name="Grigoriev I."/>
        </authorList>
    </citation>
    <scope>NUCLEOTIDE SEQUENCE [LARGE SCALE GENOMIC DNA]</scope>
    <source>
        <strain evidence="2">CECT 20119</strain>
    </source>
</reference>
<dbReference type="OrthoDB" id="2322999at2759"/>
<dbReference type="AlphaFoldDB" id="A0A6A6G6J4"/>
<name>A0A6A6G6J4_9PEZI</name>
<organism evidence="1 2">
    <name type="scientific">Elsinoe ampelina</name>
    <dbReference type="NCBI Taxonomy" id="302913"/>
    <lineage>
        <taxon>Eukaryota</taxon>
        <taxon>Fungi</taxon>
        <taxon>Dikarya</taxon>
        <taxon>Ascomycota</taxon>
        <taxon>Pezizomycotina</taxon>
        <taxon>Dothideomycetes</taxon>
        <taxon>Dothideomycetidae</taxon>
        <taxon>Myriangiales</taxon>
        <taxon>Elsinoaceae</taxon>
        <taxon>Elsinoe</taxon>
    </lineage>
</organism>
<evidence type="ECO:0000313" key="2">
    <source>
        <dbReference type="Proteomes" id="UP000799538"/>
    </source>
</evidence>
<protein>
    <submittedName>
        <fullName evidence="1">Uncharacterized protein</fullName>
    </submittedName>
</protein>
<proteinExistence type="predicted"/>
<accession>A0A6A6G6J4</accession>
<sequence length="223" mass="24812">MAAVQSRYPYDCIAVMTQPLDKAALHSSQVTYNEQPETEQQLSFRDVNQHLQKLAEICGRCDLEKCYSLHLIHRHCDLQENMIMLGTDIEEVKGICIFKIDEGRRLAPIKFLSATESSTNNTKAIDDAEFFRDFAMDGPEDMIEFDFGSCGTLSLKAIEARYGPITHVTEWTIAKGVNGVNSCKGNTAHAPTTGDPHKVFIDGKLPQDDEALLQKYGVLAVPS</sequence>